<dbReference type="RefSeq" id="WP_150696013.1">
    <property type="nucleotide sequence ID" value="NZ_CABPRZ010000003.1"/>
</dbReference>
<sequence length="216" mass="24133">MRLETAQLFLEDGACTTTLERELSARAQSLPGLRRVAFGRNMEGCWGAGDCTVDLHFAADSQDAAEVSAWLSQLPGVSRTDHLAYRPIGGGERAAGLQNGVWRTLLFRVRPEAGSEHVESLERDLLRMPAYMPTIRNWQLSRVTSPSAWTHVWQQEFAAIGDLHGEYLTHPFHWGRVDRWFDPEFSEWTVSAISHAFCPMASSILTQRATASDTSS</sequence>
<keyword evidence="3" id="KW-1185">Reference proteome</keyword>
<dbReference type="SMART" id="SM00886">
    <property type="entry name" value="Dabb"/>
    <property type="match status" value="1"/>
</dbReference>
<dbReference type="SUPFAM" id="SSF54909">
    <property type="entry name" value="Dimeric alpha+beta barrel"/>
    <property type="match status" value="1"/>
</dbReference>
<dbReference type="AlphaFoldDB" id="A0A5E4T292"/>
<name>A0A5E4T292_9BURK</name>
<dbReference type="Proteomes" id="UP000414233">
    <property type="component" value="Unassembled WGS sequence"/>
</dbReference>
<reference evidence="2 3" key="1">
    <citation type="submission" date="2019-08" db="EMBL/GenBank/DDBJ databases">
        <authorList>
            <person name="Peeters C."/>
        </authorList>
    </citation>
    <scope>NUCLEOTIDE SEQUENCE [LARGE SCALE GENOMIC DNA]</scope>
    <source>
        <strain evidence="2 3">LMG 30175</strain>
    </source>
</reference>
<dbReference type="EMBL" id="CABPRZ010000003">
    <property type="protein sequence ID" value="VVD81402.1"/>
    <property type="molecule type" value="Genomic_DNA"/>
</dbReference>
<feature type="domain" description="Stress-response A/B barrel" evidence="1">
    <location>
        <begin position="101"/>
        <end position="193"/>
    </location>
</feature>
<organism evidence="2 3">
    <name type="scientific">Pandoraea terrae</name>
    <dbReference type="NCBI Taxonomy" id="1537710"/>
    <lineage>
        <taxon>Bacteria</taxon>
        <taxon>Pseudomonadati</taxon>
        <taxon>Pseudomonadota</taxon>
        <taxon>Betaproteobacteria</taxon>
        <taxon>Burkholderiales</taxon>
        <taxon>Burkholderiaceae</taxon>
        <taxon>Pandoraea</taxon>
    </lineage>
</organism>
<dbReference type="InterPro" id="IPR011008">
    <property type="entry name" value="Dimeric_a/b-barrel"/>
</dbReference>
<dbReference type="Pfam" id="PF07876">
    <property type="entry name" value="Dabb"/>
    <property type="match status" value="1"/>
</dbReference>
<evidence type="ECO:0000313" key="3">
    <source>
        <dbReference type="Proteomes" id="UP000414233"/>
    </source>
</evidence>
<gene>
    <name evidence="2" type="ORF">PTE30175_01082</name>
</gene>
<evidence type="ECO:0000259" key="1">
    <source>
        <dbReference type="PROSITE" id="PS51502"/>
    </source>
</evidence>
<dbReference type="OrthoDB" id="7565202at2"/>
<dbReference type="InterPro" id="IPR013097">
    <property type="entry name" value="Dabb"/>
</dbReference>
<dbReference type="Gene3D" id="3.30.70.100">
    <property type="match status" value="1"/>
</dbReference>
<dbReference type="PROSITE" id="PS51502">
    <property type="entry name" value="S_R_A_B_BARREL"/>
    <property type="match status" value="1"/>
</dbReference>
<protein>
    <recommendedName>
        <fullName evidence="1">Stress-response A/B barrel domain-containing protein</fullName>
    </recommendedName>
</protein>
<proteinExistence type="predicted"/>
<evidence type="ECO:0000313" key="2">
    <source>
        <dbReference type="EMBL" id="VVD81402.1"/>
    </source>
</evidence>
<accession>A0A5E4T292</accession>